<dbReference type="EMBL" id="SLWM01000040">
    <property type="protein sequence ID" value="TCO09454.1"/>
    <property type="molecule type" value="Genomic_DNA"/>
</dbReference>
<organism evidence="1 2">
    <name type="scientific">Kribbella orskensis</name>
    <dbReference type="NCBI Taxonomy" id="2512216"/>
    <lineage>
        <taxon>Bacteria</taxon>
        <taxon>Bacillati</taxon>
        <taxon>Actinomycetota</taxon>
        <taxon>Actinomycetes</taxon>
        <taxon>Propionibacteriales</taxon>
        <taxon>Kribbellaceae</taxon>
        <taxon>Kribbella</taxon>
    </lineage>
</organism>
<dbReference type="Pfam" id="PF05139">
    <property type="entry name" value="Erythro_esteras"/>
    <property type="match status" value="1"/>
</dbReference>
<dbReference type="InterPro" id="IPR007815">
    <property type="entry name" value="Emycin_Estase"/>
</dbReference>
<gene>
    <name evidence="1" type="ORF">EV644_14010</name>
</gene>
<proteinExistence type="predicted"/>
<keyword evidence="2" id="KW-1185">Reference proteome</keyword>
<evidence type="ECO:0000313" key="1">
    <source>
        <dbReference type="EMBL" id="TCO09454.1"/>
    </source>
</evidence>
<evidence type="ECO:0000313" key="2">
    <source>
        <dbReference type="Proteomes" id="UP000295818"/>
    </source>
</evidence>
<sequence>MANEGSAEVRNWLSEHAWPLAGVVAGAPVDDLRPLGKALDGVCVVGLGEATHGTREFFQLKHRLFEYLVTELGFSVLAMEASESAAPAVDAYVRHGIGDAASVVSGLGFWTWRTEEVVALVEWMRSYNEGRPAAEQVGFAGIDPQRCSKSVDVVRAAHADADWLEEFDAKLGVLRDASPGSAPDPERKVVRDAEKLLGFLQGEQASAEVLLHAEILVRAAELVARPRQHDNPAETVFAARDAFMAGAVGRLVGDDPSTRVAVWAHNGHLAASRETAELHPMGWHLRKRFGSEYYALALVFGSGFFRARRLWSGRWPGKLDGPVVSNEIERGGFNSLEGQLAAANAGDHLLDLRSAASAPMAVKRWLEEPHVFRSYGAFVSRWTYKMQFAPTHLTQEYDGLAYVATSTPSRPLE</sequence>
<comment type="caution">
    <text evidence="1">The sequence shown here is derived from an EMBL/GenBank/DDBJ whole genome shotgun (WGS) entry which is preliminary data.</text>
</comment>
<dbReference type="Gene3D" id="3.40.1660.10">
    <property type="entry name" value="EreA-like (biosynthetic domain)"/>
    <property type="match status" value="1"/>
</dbReference>
<dbReference type="PANTHER" id="PTHR31299">
    <property type="entry name" value="ESTERASE, PUTATIVE (AFU_ORTHOLOGUE AFUA_1G05850)-RELATED"/>
    <property type="match status" value="1"/>
</dbReference>
<dbReference type="RefSeq" id="WP_132197177.1">
    <property type="nucleotide sequence ID" value="NZ_SLWM01000040.1"/>
</dbReference>
<dbReference type="CDD" id="cd14728">
    <property type="entry name" value="Ere-like"/>
    <property type="match status" value="1"/>
</dbReference>
<dbReference type="Gene3D" id="1.20.1440.30">
    <property type="entry name" value="Biosynthetic Protein domain"/>
    <property type="match status" value="1"/>
</dbReference>
<name>A0ABY2B8T3_9ACTN</name>
<accession>A0ABY2B8T3</accession>
<reference evidence="1 2" key="1">
    <citation type="journal article" date="2015" name="Stand. Genomic Sci.">
        <title>Genomic Encyclopedia of Bacterial and Archaeal Type Strains, Phase III: the genomes of soil and plant-associated and newly described type strains.</title>
        <authorList>
            <person name="Whitman W.B."/>
            <person name="Woyke T."/>
            <person name="Klenk H.P."/>
            <person name="Zhou Y."/>
            <person name="Lilburn T.G."/>
            <person name="Beck B.J."/>
            <person name="De Vos P."/>
            <person name="Vandamme P."/>
            <person name="Eisen J.A."/>
            <person name="Garrity G."/>
            <person name="Hugenholtz P."/>
            <person name="Kyrpides N.C."/>
        </authorList>
    </citation>
    <scope>NUCLEOTIDE SEQUENCE [LARGE SCALE GENOMIC DNA]</scope>
    <source>
        <strain evidence="1 2">VKM Ac-2538</strain>
    </source>
</reference>
<dbReference type="SUPFAM" id="SSF159501">
    <property type="entry name" value="EreA/ChaN-like"/>
    <property type="match status" value="1"/>
</dbReference>
<dbReference type="Gene3D" id="3.30.1870.10">
    <property type="entry name" value="EreA-like, domain 2"/>
    <property type="match status" value="1"/>
</dbReference>
<dbReference type="PANTHER" id="PTHR31299:SF0">
    <property type="entry name" value="ESTERASE, PUTATIVE (AFU_ORTHOLOGUE AFUA_1G05850)-RELATED"/>
    <property type="match status" value="1"/>
</dbReference>
<protein>
    <submittedName>
        <fullName evidence="1">Erythromycin esterase</fullName>
    </submittedName>
</protein>
<dbReference type="Proteomes" id="UP000295818">
    <property type="component" value="Unassembled WGS sequence"/>
</dbReference>
<dbReference type="InterPro" id="IPR052036">
    <property type="entry name" value="Hydrolase/PRTase-associated"/>
</dbReference>